<feature type="compositionally biased region" description="Basic and acidic residues" evidence="10">
    <location>
        <begin position="861"/>
        <end position="872"/>
    </location>
</feature>
<protein>
    <recommendedName>
        <fullName evidence="3 8">Replication factor C subunit 1</fullName>
    </recommendedName>
</protein>
<feature type="region of interest" description="Disordered" evidence="10">
    <location>
        <begin position="843"/>
        <end position="896"/>
    </location>
</feature>
<feature type="region of interest" description="Disordered" evidence="10">
    <location>
        <begin position="322"/>
        <end position="342"/>
    </location>
</feature>
<dbReference type="PIRSF" id="PIRSF036578">
    <property type="entry name" value="RFC1"/>
    <property type="match status" value="1"/>
</dbReference>
<evidence type="ECO:0000256" key="2">
    <source>
        <dbReference type="ARBA" id="ARBA00006116"/>
    </source>
</evidence>
<keyword evidence="5 8" id="KW-0547">Nucleotide-binding</keyword>
<dbReference type="InterPro" id="IPR008921">
    <property type="entry name" value="DNA_pol3_clamp-load_cplx_C"/>
</dbReference>
<evidence type="ECO:0000256" key="3">
    <source>
        <dbReference type="ARBA" id="ARBA00020401"/>
    </source>
</evidence>
<dbReference type="InterPro" id="IPR003593">
    <property type="entry name" value="AAA+_ATPase"/>
</dbReference>
<dbReference type="InterPro" id="IPR036420">
    <property type="entry name" value="BRCT_dom_sf"/>
</dbReference>
<dbReference type="FunFam" id="3.40.50.300:FF:000395">
    <property type="entry name" value="Replication factor C subunit 1"/>
    <property type="match status" value="1"/>
</dbReference>
<dbReference type="Gene3D" id="1.10.8.60">
    <property type="match status" value="1"/>
</dbReference>
<dbReference type="OrthoDB" id="446168at2759"/>
<evidence type="ECO:0000256" key="9">
    <source>
        <dbReference type="SAM" id="Coils"/>
    </source>
</evidence>
<dbReference type="GO" id="GO:0005524">
    <property type="term" value="F:ATP binding"/>
    <property type="evidence" value="ECO:0007669"/>
    <property type="project" value="UniProtKB-UniRule"/>
</dbReference>
<dbReference type="Proteomes" id="UP000253472">
    <property type="component" value="Unassembled WGS sequence"/>
</dbReference>
<dbReference type="FunFam" id="1.10.8.60:FF:000021">
    <property type="entry name" value="Replication factor C subunit 1"/>
    <property type="match status" value="1"/>
</dbReference>
<dbReference type="Pfam" id="PF00004">
    <property type="entry name" value="AAA"/>
    <property type="match status" value="1"/>
</dbReference>
<gene>
    <name evidence="12" type="primary">RFC1_1</name>
    <name evidence="12" type="ORF">Cantr_04072</name>
</gene>
<evidence type="ECO:0000256" key="5">
    <source>
        <dbReference type="ARBA" id="ARBA00022741"/>
    </source>
</evidence>
<dbReference type="Gene3D" id="3.40.50.300">
    <property type="entry name" value="P-loop containing nucleotide triphosphate hydrolases"/>
    <property type="match status" value="1"/>
</dbReference>
<evidence type="ECO:0000256" key="8">
    <source>
        <dbReference type="PIRNR" id="PIRNR036578"/>
    </source>
</evidence>
<sequence>MVNIDDFFKLTKKSKPLLGKATIPDHKEKPKPVAKAAPKPKPKKEVIELEVIELDDDDDDDDFIADDNDIEEDDDFKDDGDDDDADESIVILDEPPKKKRATSRAKTSPKKEPVKAESPKKPARAPAKASPKKKGKKEETDQQVLDILASLPDAELPDIDPNKKVNFFELQANRDETAATTIELPAAQPNCLSGLTIVFTGQMPNLDRTTAEQTAKQYGASVPKSILGRTSLVVLGAEAGPSKVKKIRDLKIKAIDEAGFIKLLEMMPADGGSGAAAEKAKEKREKQEQEIIEQAKLEEKQEKAKEAERKARLAAVAAAAAAAPSSSQSHEISPPASQLRDTPAKDKLWTDRHAPTDVSQLCGNKGQIKKLQQWLENWFTYQARGFKGSQDDPSAYRAVLISGPPGIGKTSAAHLVAKSLGYDVLERNASDVRSKSLLNANVKSILSNTSVVGFFKHRDDKEQQDTSKKFCIIMDEVDGMSSGDHGGAGALSLFCKITKMPMILICNDKSLPKMRTFDRVTYDLPFRRPNENEVKGRLMTIAFREKIKLDPNVIGQLVQATSNDIRQMINLLSTVSKTQKSIGANSMKEVREGWSKQVVLKPFDIASRLLSLAIWSAPKLTIDDKLNLYFNDFDFAPLMIQENLLITKPRLPGKPINHVAQAADDISLSDTVNSLIRSGEQQWSLLPFHGIMSTVKPSYEVAGQVLGRLNFSSWLGQNSKQMKFQRMLQELQYHTRVRTSTTKQELRLDYLDTIWEKITKSIKEKGDAGLDEAIEVMDEYYLTKEDLDNIGEMINKELKLLPKTKSAFTRKYNSAIHPTIIYKTGNSLGIGGRKAAAPKADFEDVIDDDMEDVPDDDEGQDSDKIDKKDKLIKMKPTKAGSRTKATGGTAKKRQKK</sequence>
<dbReference type="GO" id="GO:0016887">
    <property type="term" value="F:ATP hydrolysis activity"/>
    <property type="evidence" value="ECO:0007669"/>
    <property type="project" value="InterPro"/>
</dbReference>
<dbReference type="InterPro" id="IPR001357">
    <property type="entry name" value="BRCT_dom"/>
</dbReference>
<dbReference type="InterPro" id="IPR027417">
    <property type="entry name" value="P-loop_NTPase"/>
</dbReference>
<evidence type="ECO:0000259" key="11">
    <source>
        <dbReference type="PROSITE" id="PS50172"/>
    </source>
</evidence>
<feature type="compositionally biased region" description="Polar residues" evidence="10">
    <location>
        <begin position="324"/>
        <end position="340"/>
    </location>
</feature>
<dbReference type="CDD" id="cd00009">
    <property type="entry name" value="AAA"/>
    <property type="match status" value="1"/>
</dbReference>
<dbReference type="Pfam" id="PF25361">
    <property type="entry name" value="AAA_lid_RFC1"/>
    <property type="match status" value="1"/>
</dbReference>
<proteinExistence type="inferred from homology"/>
<keyword evidence="9" id="KW-0175">Coiled coil</keyword>
<dbReference type="GO" id="GO:0006281">
    <property type="term" value="P:DNA repair"/>
    <property type="evidence" value="ECO:0007669"/>
    <property type="project" value="InterPro"/>
</dbReference>
<evidence type="ECO:0000313" key="12">
    <source>
        <dbReference type="EMBL" id="RCK55275.1"/>
    </source>
</evidence>
<keyword evidence="7 8" id="KW-0539">Nucleus</keyword>
<evidence type="ECO:0000256" key="1">
    <source>
        <dbReference type="ARBA" id="ARBA00004123"/>
    </source>
</evidence>
<dbReference type="CDD" id="cd18140">
    <property type="entry name" value="HLD_clamp_RFC"/>
    <property type="match status" value="1"/>
</dbReference>
<organism evidence="12 13">
    <name type="scientific">Candida viswanathii</name>
    <dbReference type="NCBI Taxonomy" id="5486"/>
    <lineage>
        <taxon>Eukaryota</taxon>
        <taxon>Fungi</taxon>
        <taxon>Dikarya</taxon>
        <taxon>Ascomycota</taxon>
        <taxon>Saccharomycotina</taxon>
        <taxon>Pichiomycetes</taxon>
        <taxon>Debaryomycetaceae</taxon>
        <taxon>Candida/Lodderomyces clade</taxon>
        <taxon>Candida</taxon>
    </lineage>
</organism>
<feature type="compositionally biased region" description="Basic and acidic residues" evidence="10">
    <location>
        <begin position="109"/>
        <end position="120"/>
    </location>
</feature>
<feature type="region of interest" description="Disordered" evidence="10">
    <location>
        <begin position="18"/>
        <end position="141"/>
    </location>
</feature>
<dbReference type="InterPro" id="IPR012178">
    <property type="entry name" value="RFC1"/>
</dbReference>
<keyword evidence="13" id="KW-1185">Reference proteome</keyword>
<feature type="domain" description="BRCT" evidence="11">
    <location>
        <begin position="187"/>
        <end position="265"/>
    </location>
</feature>
<evidence type="ECO:0000313" key="13">
    <source>
        <dbReference type="Proteomes" id="UP000253472"/>
    </source>
</evidence>
<dbReference type="GO" id="GO:0003677">
    <property type="term" value="F:DNA binding"/>
    <property type="evidence" value="ECO:0007669"/>
    <property type="project" value="InterPro"/>
</dbReference>
<dbReference type="InterPro" id="IPR003959">
    <property type="entry name" value="ATPase_AAA_core"/>
</dbReference>
<dbReference type="PANTHER" id="PTHR23389">
    <property type="entry name" value="CHROMOSOME TRANSMISSION FIDELITY FACTOR 18"/>
    <property type="match status" value="1"/>
</dbReference>
<dbReference type="PANTHER" id="PTHR23389:SF6">
    <property type="entry name" value="REPLICATION FACTOR C SUBUNIT 1"/>
    <property type="match status" value="1"/>
</dbReference>
<keyword evidence="6 8" id="KW-0067">ATP-binding</keyword>
<name>A0A367XNR7_9ASCO</name>
<comment type="subcellular location">
    <subcellularLocation>
        <location evidence="1 8">Nucleus</location>
    </subcellularLocation>
</comment>
<dbReference type="Gene3D" id="3.40.50.10190">
    <property type="entry name" value="BRCT domain"/>
    <property type="match status" value="1"/>
</dbReference>
<comment type="caution">
    <text evidence="12">The sequence shown here is derived from an EMBL/GenBank/DDBJ whole genome shotgun (WGS) entry which is preliminary data.</text>
</comment>
<evidence type="ECO:0000256" key="10">
    <source>
        <dbReference type="SAM" id="MobiDB-lite"/>
    </source>
</evidence>
<dbReference type="Pfam" id="PF08519">
    <property type="entry name" value="RFC1"/>
    <property type="match status" value="1"/>
</dbReference>
<dbReference type="Pfam" id="PF00533">
    <property type="entry name" value="BRCT"/>
    <property type="match status" value="1"/>
</dbReference>
<evidence type="ECO:0000256" key="7">
    <source>
        <dbReference type="ARBA" id="ARBA00023242"/>
    </source>
</evidence>
<dbReference type="GO" id="GO:0005634">
    <property type="term" value="C:nucleus"/>
    <property type="evidence" value="ECO:0007669"/>
    <property type="project" value="UniProtKB-SubCell"/>
</dbReference>
<dbReference type="GO" id="GO:0005663">
    <property type="term" value="C:DNA replication factor C complex"/>
    <property type="evidence" value="ECO:0007669"/>
    <property type="project" value="InterPro"/>
</dbReference>
<dbReference type="AlphaFoldDB" id="A0A367XNR7"/>
<dbReference type="EMBL" id="QLNQ01000030">
    <property type="protein sequence ID" value="RCK55275.1"/>
    <property type="molecule type" value="Genomic_DNA"/>
</dbReference>
<dbReference type="GO" id="GO:0003689">
    <property type="term" value="F:DNA clamp loader activity"/>
    <property type="evidence" value="ECO:0007669"/>
    <property type="project" value="UniProtKB-UniRule"/>
</dbReference>
<dbReference type="SUPFAM" id="SSF48019">
    <property type="entry name" value="post-AAA+ oligomerization domain-like"/>
    <property type="match status" value="1"/>
</dbReference>
<dbReference type="PROSITE" id="PS50172">
    <property type="entry name" value="BRCT"/>
    <property type="match status" value="1"/>
</dbReference>
<dbReference type="SMART" id="SM00382">
    <property type="entry name" value="AAA"/>
    <property type="match status" value="1"/>
</dbReference>
<dbReference type="Gene3D" id="1.20.272.10">
    <property type="match status" value="1"/>
</dbReference>
<keyword evidence="4 8" id="KW-0235">DNA replication</keyword>
<dbReference type="InterPro" id="IPR047854">
    <property type="entry name" value="RFC_lid"/>
</dbReference>
<comment type="similarity">
    <text evidence="2 8">Belongs to the activator 1 large subunit family.</text>
</comment>
<dbReference type="SUPFAM" id="SSF52113">
    <property type="entry name" value="BRCT domain"/>
    <property type="match status" value="1"/>
</dbReference>
<feature type="coiled-coil region" evidence="9">
    <location>
        <begin position="277"/>
        <end position="317"/>
    </location>
</feature>
<dbReference type="SMART" id="SM00292">
    <property type="entry name" value="BRCT"/>
    <property type="match status" value="1"/>
</dbReference>
<dbReference type="InterPro" id="IPR013725">
    <property type="entry name" value="DNA_replication_fac_RFC1_C"/>
</dbReference>
<reference evidence="12 13" key="1">
    <citation type="submission" date="2018-06" db="EMBL/GenBank/DDBJ databases">
        <title>Whole genome sequencing of Candida tropicalis (genome annotated by CSBL at Korea University).</title>
        <authorList>
            <person name="Ahn J."/>
        </authorList>
    </citation>
    <scope>NUCLEOTIDE SEQUENCE [LARGE SCALE GENOMIC DNA]</scope>
    <source>
        <strain evidence="12 13">ATCC 20962</strain>
    </source>
</reference>
<evidence type="ECO:0000256" key="4">
    <source>
        <dbReference type="ARBA" id="ARBA00022705"/>
    </source>
</evidence>
<dbReference type="GO" id="GO:0006271">
    <property type="term" value="P:DNA strand elongation involved in DNA replication"/>
    <property type="evidence" value="ECO:0007669"/>
    <property type="project" value="UniProtKB-ARBA"/>
</dbReference>
<feature type="compositionally biased region" description="Acidic residues" evidence="10">
    <location>
        <begin position="48"/>
        <end position="87"/>
    </location>
</feature>
<dbReference type="SUPFAM" id="SSF52540">
    <property type="entry name" value="P-loop containing nucleoside triphosphate hydrolases"/>
    <property type="match status" value="1"/>
</dbReference>
<evidence type="ECO:0000256" key="6">
    <source>
        <dbReference type="ARBA" id="ARBA00022840"/>
    </source>
</evidence>
<feature type="compositionally biased region" description="Acidic residues" evidence="10">
    <location>
        <begin position="843"/>
        <end position="860"/>
    </location>
</feature>
<dbReference type="STRING" id="5486.A0A367XNR7"/>
<accession>A0A367XNR7</accession>